<evidence type="ECO:0000313" key="2">
    <source>
        <dbReference type="Proteomes" id="UP000037035"/>
    </source>
</evidence>
<accession>A0A0L6VBR0</accession>
<name>A0A0L6VBR0_9BASI</name>
<dbReference type="VEuPathDB" id="FungiDB:VP01_2020g3"/>
<gene>
    <name evidence="1" type="ORF">VP01_2020g3</name>
</gene>
<dbReference type="Proteomes" id="UP000037035">
    <property type="component" value="Unassembled WGS sequence"/>
</dbReference>
<dbReference type="EMBL" id="LAVV01006861">
    <property type="protein sequence ID" value="KNZ57987.1"/>
    <property type="molecule type" value="Genomic_DNA"/>
</dbReference>
<evidence type="ECO:0000313" key="1">
    <source>
        <dbReference type="EMBL" id="KNZ57987.1"/>
    </source>
</evidence>
<comment type="caution">
    <text evidence="1">The sequence shown here is derived from an EMBL/GenBank/DDBJ whole genome shotgun (WGS) entry which is preliminary data.</text>
</comment>
<organism evidence="1 2">
    <name type="scientific">Puccinia sorghi</name>
    <dbReference type="NCBI Taxonomy" id="27349"/>
    <lineage>
        <taxon>Eukaryota</taxon>
        <taxon>Fungi</taxon>
        <taxon>Dikarya</taxon>
        <taxon>Basidiomycota</taxon>
        <taxon>Pucciniomycotina</taxon>
        <taxon>Pucciniomycetes</taxon>
        <taxon>Pucciniales</taxon>
        <taxon>Pucciniaceae</taxon>
        <taxon>Puccinia</taxon>
    </lineage>
</organism>
<protein>
    <submittedName>
        <fullName evidence="1">Uncharacterized protein</fullName>
    </submittedName>
</protein>
<keyword evidence="2" id="KW-1185">Reference proteome</keyword>
<sequence length="338" mass="38664">MNCTARLVDINAGELNQLIKTYAKAWLATNFFFGRVVLFMLNGVKLMEAHYKGFYPHSQCYHNIKKEYLHESPHFPYYPSQSCYDPVTPSGTRQGFPNWGIMTYSYWKYDKIWTWAINQVYFQPDLKCNSDQHPRSYQQVIQGSDVKALACKCHGKSHYNQGKFLGTHIANESIILKNLTGVSDHQGKFHENCIYSAIKISKKNSPGKCCLKVKPMSEFINSLYTSKRGFNTQATRGCGGPGGLWDQFVVHKSLQKKLDMQIVPGSFCCYSNLSPRVIQSSFAAQSLRILHSDCTRTYTYANRWSLDERLAGACCMSTIMFSLIFWGKIETNPMKIIF</sequence>
<reference evidence="1 2" key="1">
    <citation type="submission" date="2015-08" db="EMBL/GenBank/DDBJ databases">
        <title>Next Generation Sequencing and Analysis of the Genome of Puccinia sorghi L Schw, the Causal Agent of Maize Common Rust.</title>
        <authorList>
            <person name="Rochi L."/>
            <person name="Burguener G."/>
            <person name="Darino M."/>
            <person name="Turjanski A."/>
            <person name="Kreff E."/>
            <person name="Dieguez M.J."/>
            <person name="Sacco F."/>
        </authorList>
    </citation>
    <scope>NUCLEOTIDE SEQUENCE [LARGE SCALE GENOMIC DNA]</scope>
    <source>
        <strain evidence="1 2">RO10H11247</strain>
    </source>
</reference>
<dbReference type="AlphaFoldDB" id="A0A0L6VBR0"/>
<proteinExistence type="predicted"/>